<proteinExistence type="predicted"/>
<name>A0A8S5SB33_9CAUD</name>
<evidence type="ECO:0000313" key="1">
    <source>
        <dbReference type="EMBL" id="DAF48027.1"/>
    </source>
</evidence>
<reference evidence="1" key="1">
    <citation type="journal article" date="2021" name="Proc. Natl. Acad. Sci. U.S.A.">
        <title>A Catalog of Tens of Thousands of Viruses from Human Metagenomes Reveals Hidden Associations with Chronic Diseases.</title>
        <authorList>
            <person name="Tisza M.J."/>
            <person name="Buck C.B."/>
        </authorList>
    </citation>
    <scope>NUCLEOTIDE SEQUENCE</scope>
    <source>
        <strain evidence="1">CtgaY24</strain>
    </source>
</reference>
<accession>A0A8S5SB33</accession>
<organism evidence="1">
    <name type="scientific">Siphoviridae sp. ctgaY24</name>
    <dbReference type="NCBI Taxonomy" id="2827911"/>
    <lineage>
        <taxon>Viruses</taxon>
        <taxon>Duplodnaviria</taxon>
        <taxon>Heunggongvirae</taxon>
        <taxon>Uroviricota</taxon>
        <taxon>Caudoviricetes</taxon>
    </lineage>
</organism>
<sequence length="37" mass="4448">MDCFNILRGIIPLLYTRSKGDTCKEYHVRIHTETEFF</sequence>
<dbReference type="EMBL" id="BK032562">
    <property type="protein sequence ID" value="DAF48027.1"/>
    <property type="molecule type" value="Genomic_DNA"/>
</dbReference>
<protein>
    <submittedName>
        <fullName evidence="1">Uncharacterized protein</fullName>
    </submittedName>
</protein>